<evidence type="ECO:0000313" key="7">
    <source>
        <dbReference type="EMBL" id="CAX43324.1"/>
    </source>
</evidence>
<reference evidence="7 8" key="1">
    <citation type="journal article" date="2009" name="Genome Res.">
        <title>Comparative genomics of the fungal pathogens Candida dubliniensis and Candida albicans.</title>
        <authorList>
            <person name="Jackson A.P."/>
            <person name="Gamble J.A."/>
            <person name="Yeomans T."/>
            <person name="Moran G.P."/>
            <person name="Saunders D."/>
            <person name="Harris D."/>
            <person name="Aslett M."/>
            <person name="Barrell J.F."/>
            <person name="Butler G."/>
            <person name="Citiulo F."/>
            <person name="Coleman D.C."/>
            <person name="de Groot P.W.J."/>
            <person name="Goodwin T.J."/>
            <person name="Quail M.A."/>
            <person name="McQuillan J."/>
            <person name="Munro C.A."/>
            <person name="Pain A."/>
            <person name="Poulter R.T."/>
            <person name="Rajandream M.A."/>
            <person name="Renauld H."/>
            <person name="Spiering M.J."/>
            <person name="Tivey A."/>
            <person name="Gow N.A.R."/>
            <person name="Barrell B."/>
            <person name="Sullivan D.J."/>
            <person name="Berriman M."/>
        </authorList>
    </citation>
    <scope>NUCLEOTIDE SEQUENCE [LARGE SCALE GENOMIC DNA]</scope>
    <source>
        <strain evidence="8">CD36 / ATCC MYA-646 / CBS 7987 / NCPF 3949 / NRRL Y-17841</strain>
    </source>
</reference>
<evidence type="ECO:0000256" key="3">
    <source>
        <dbReference type="ARBA" id="ARBA00023136"/>
    </source>
</evidence>
<dbReference type="SUPFAM" id="SSF64356">
    <property type="entry name" value="SNARE-like"/>
    <property type="match status" value="1"/>
</dbReference>
<comment type="subcellular location">
    <subcellularLocation>
        <location evidence="1">Endomembrane system</location>
    </subcellularLocation>
</comment>
<feature type="domain" description="MHD" evidence="5">
    <location>
        <begin position="260"/>
        <end position="641"/>
    </location>
</feature>
<sequence length="668" mass="77683">MISAIYIIYLAEKQQSNEFSQIELLVNRRYNQTLPHDEIILQNFHNLMTNLLPSEQVPVLYYDGLSYTYMRCLNGIILLIVSNQNIDVMSAVMFLNQFQLVLVHYLCNSKLTNDKMSAPKSLDRDIIIDNITLILELLDECLDYGLLQITDYKLLEEYIKVIPNIPKIDSLADEYDTSDSDDTSDEDDNDEPNKYKKKSKSKTKNGKNKRGSKREIKSTHNQAVKTDVIENEQTNMINSSILRTYSSAINWRPKGIFYAKNEIFIDIIEDCEFVYDLGTGVIKRNEIYGTCVVKSYLSGMPVCRIGFNERNLSRIEDDEAEKALDIPENQLKEAQNEEEEEDDDEEEDVKEQENNSEETESLEQTMESPALADKRQKHKIPIRNIQFHQCIELSKIYKENIVTFIPPDDKFVLMTYNVEQQKQKKKEPLIMVKPQFRIIQQTGKLQIMCTINTNFHRRRHCKNLIIRIPINPHYFELDANDNDLKYKAELGEVSFKIDSFELVWKIDSIDGKKMVRMMTELALVHAERINEQRISDYLLRRAALSSVVGADDLSDTAEDSREELDKFYGVNGKSTSSAQKISLKFKNSVFNDDIKVQFKLPMVTYSGLKLSYLSVEEEQMKYPCFPWVRYLTRSIDHYEPDISLENQKFSGRCCDYRFKLGSNCFVVA</sequence>
<organism evidence="7 8">
    <name type="scientific">Candida dubliniensis (strain CD36 / ATCC MYA-646 / CBS 7987 / NCPF 3949 / NRRL Y-17841)</name>
    <name type="common">Yeast</name>
    <dbReference type="NCBI Taxonomy" id="573826"/>
    <lineage>
        <taxon>Eukaryota</taxon>
        <taxon>Fungi</taxon>
        <taxon>Dikarya</taxon>
        <taxon>Ascomycota</taxon>
        <taxon>Saccharomycotina</taxon>
        <taxon>Pichiomycetes</taxon>
        <taxon>Debaryomycetaceae</taxon>
        <taxon>Candida/Lodderomyces clade</taxon>
        <taxon>Candida</taxon>
    </lineage>
</organism>
<dbReference type="Gene3D" id="3.30.450.60">
    <property type="match status" value="1"/>
</dbReference>
<feature type="compositionally biased region" description="Basic residues" evidence="4">
    <location>
        <begin position="195"/>
        <end position="212"/>
    </location>
</feature>
<dbReference type="Proteomes" id="UP000002605">
    <property type="component" value="Chromosome 2"/>
</dbReference>
<dbReference type="AlphaFoldDB" id="B9WAA5"/>
<dbReference type="eggNOG" id="KOG0937">
    <property type="taxonomic scope" value="Eukaryota"/>
</dbReference>
<dbReference type="InterPro" id="IPR011012">
    <property type="entry name" value="Longin-like_dom_sf"/>
</dbReference>
<dbReference type="CDD" id="cd09250">
    <property type="entry name" value="AP-1_Mu1_Cterm"/>
    <property type="match status" value="1"/>
</dbReference>
<keyword evidence="3" id="KW-0472">Membrane</keyword>
<protein>
    <submittedName>
        <fullName evidence="7">Clathrin-associated protein ap-1 complex component, putative</fullName>
    </submittedName>
</protein>
<dbReference type="RefSeq" id="XP_002418025.1">
    <property type="nucleotide sequence ID" value="XM_002417980.1"/>
</dbReference>
<gene>
    <name evidence="6" type="ordered locus">Cd36_15460</name>
    <name evidence="7" type="ORF">CD36_15460</name>
</gene>
<dbReference type="EMBL" id="FM992689">
    <property type="protein sequence ID" value="CAX43324.1"/>
    <property type="molecule type" value="Genomic_DNA"/>
</dbReference>
<proteinExistence type="predicted"/>
<evidence type="ECO:0000256" key="1">
    <source>
        <dbReference type="ARBA" id="ARBA00004308"/>
    </source>
</evidence>
<dbReference type="CGD" id="CAL0000171581">
    <property type="gene designation" value="Cd36_15460"/>
</dbReference>
<dbReference type="Pfam" id="PF00928">
    <property type="entry name" value="Adap_comp_sub"/>
    <property type="match status" value="1"/>
</dbReference>
<accession>B9WAA5</accession>
<dbReference type="Gene3D" id="2.60.40.1170">
    <property type="entry name" value="Mu homology domain, subdomain B"/>
    <property type="match status" value="3"/>
</dbReference>
<evidence type="ECO:0000313" key="8">
    <source>
        <dbReference type="Proteomes" id="UP000002605"/>
    </source>
</evidence>
<feature type="compositionally biased region" description="Acidic residues" evidence="4">
    <location>
        <begin position="173"/>
        <end position="190"/>
    </location>
</feature>
<dbReference type="InterPro" id="IPR028565">
    <property type="entry name" value="MHD"/>
</dbReference>
<keyword evidence="8" id="KW-1185">Reference proteome</keyword>
<feature type="compositionally biased region" description="Acidic residues" evidence="4">
    <location>
        <begin position="336"/>
        <end position="361"/>
    </location>
</feature>
<name>B9WAA5_CANDC</name>
<dbReference type="SUPFAM" id="SSF49447">
    <property type="entry name" value="Second domain of Mu2 adaptin subunit (ap50) of ap2 adaptor"/>
    <property type="match status" value="1"/>
</dbReference>
<dbReference type="InterPro" id="IPR036168">
    <property type="entry name" value="AP2_Mu_C_sf"/>
</dbReference>
<dbReference type="GeneID" id="8045602"/>
<dbReference type="PROSITE" id="PS51072">
    <property type="entry name" value="MHD"/>
    <property type="match status" value="1"/>
</dbReference>
<dbReference type="GO" id="GO:0030117">
    <property type="term" value="C:membrane coat"/>
    <property type="evidence" value="ECO:0007669"/>
    <property type="project" value="UniProtKB-ARBA"/>
</dbReference>
<dbReference type="VEuPathDB" id="FungiDB:CD36_15460"/>
<feature type="region of interest" description="Disordered" evidence="4">
    <location>
        <begin position="173"/>
        <end position="224"/>
    </location>
</feature>
<keyword evidence="2" id="KW-0813">Transport</keyword>
<feature type="compositionally biased region" description="Basic and acidic residues" evidence="4">
    <location>
        <begin position="320"/>
        <end position="335"/>
    </location>
</feature>
<dbReference type="GO" id="GO:0012505">
    <property type="term" value="C:endomembrane system"/>
    <property type="evidence" value="ECO:0007669"/>
    <property type="project" value="UniProtKB-SubCell"/>
</dbReference>
<dbReference type="OrthoDB" id="10259133at2759"/>
<dbReference type="KEGG" id="cdu:CD36_15460"/>
<dbReference type="InterPro" id="IPR050431">
    <property type="entry name" value="Adaptor_comp_med_subunit"/>
</dbReference>
<evidence type="ECO:0000256" key="4">
    <source>
        <dbReference type="SAM" id="MobiDB-lite"/>
    </source>
</evidence>
<dbReference type="PANTHER" id="PTHR10529">
    <property type="entry name" value="AP COMPLEX SUBUNIT MU"/>
    <property type="match status" value="1"/>
</dbReference>
<evidence type="ECO:0000256" key="2">
    <source>
        <dbReference type="ARBA" id="ARBA00022448"/>
    </source>
</evidence>
<evidence type="ECO:0000313" key="6">
    <source>
        <dbReference type="CGD" id="CAL0000171581"/>
    </source>
</evidence>
<feature type="region of interest" description="Disordered" evidence="4">
    <location>
        <begin position="320"/>
        <end position="376"/>
    </location>
</feature>
<evidence type="ECO:0000259" key="5">
    <source>
        <dbReference type="PROSITE" id="PS51072"/>
    </source>
</evidence>
<dbReference type="HOGENOM" id="CLU_026996_0_2_1"/>